<dbReference type="Proteomes" id="UP001472677">
    <property type="component" value="Unassembled WGS sequence"/>
</dbReference>
<gene>
    <name evidence="1" type="ORF">V6N12_061510</name>
</gene>
<reference evidence="1 2" key="1">
    <citation type="journal article" date="2024" name="G3 (Bethesda)">
        <title>Genome assembly of Hibiscus sabdariffa L. provides insights into metabolisms of medicinal natural products.</title>
        <authorList>
            <person name="Kim T."/>
        </authorList>
    </citation>
    <scope>NUCLEOTIDE SEQUENCE [LARGE SCALE GENOMIC DNA]</scope>
    <source>
        <strain evidence="1">TK-2024</strain>
        <tissue evidence="1">Old leaves</tissue>
    </source>
</reference>
<comment type="caution">
    <text evidence="1">The sequence shown here is derived from an EMBL/GenBank/DDBJ whole genome shotgun (WGS) entry which is preliminary data.</text>
</comment>
<protein>
    <submittedName>
        <fullName evidence="1">Uncharacterized protein</fullName>
    </submittedName>
</protein>
<sequence length="66" mass="7314">MYDTDDLSAWGRLNSQQVEILPYPPSSLVAAVNTDKSSSRMDPRVSQDWLDNVDAVCFNLRVDPGG</sequence>
<keyword evidence="2" id="KW-1185">Reference proteome</keyword>
<evidence type="ECO:0000313" key="2">
    <source>
        <dbReference type="Proteomes" id="UP001472677"/>
    </source>
</evidence>
<proteinExistence type="predicted"/>
<name>A0ABR2E0M1_9ROSI</name>
<evidence type="ECO:0000313" key="1">
    <source>
        <dbReference type="EMBL" id="KAK8548599.1"/>
    </source>
</evidence>
<organism evidence="1 2">
    <name type="scientific">Hibiscus sabdariffa</name>
    <name type="common">roselle</name>
    <dbReference type="NCBI Taxonomy" id="183260"/>
    <lineage>
        <taxon>Eukaryota</taxon>
        <taxon>Viridiplantae</taxon>
        <taxon>Streptophyta</taxon>
        <taxon>Embryophyta</taxon>
        <taxon>Tracheophyta</taxon>
        <taxon>Spermatophyta</taxon>
        <taxon>Magnoliopsida</taxon>
        <taxon>eudicotyledons</taxon>
        <taxon>Gunneridae</taxon>
        <taxon>Pentapetalae</taxon>
        <taxon>rosids</taxon>
        <taxon>malvids</taxon>
        <taxon>Malvales</taxon>
        <taxon>Malvaceae</taxon>
        <taxon>Malvoideae</taxon>
        <taxon>Hibiscus</taxon>
    </lineage>
</organism>
<dbReference type="EMBL" id="JBBPBM010000021">
    <property type="protein sequence ID" value="KAK8548599.1"/>
    <property type="molecule type" value="Genomic_DNA"/>
</dbReference>
<accession>A0ABR2E0M1</accession>